<name>A0A158ESW4_9BURK</name>
<keyword evidence="6" id="KW-0283">Flagellar rotation</keyword>
<evidence type="ECO:0000313" key="10">
    <source>
        <dbReference type="Proteomes" id="UP000054717"/>
    </source>
</evidence>
<evidence type="ECO:0000256" key="2">
    <source>
        <dbReference type="ARBA" id="ARBA00009226"/>
    </source>
</evidence>
<keyword evidence="9" id="KW-0966">Cell projection</keyword>
<keyword evidence="9" id="KW-0282">Flagellum</keyword>
<keyword evidence="7" id="KW-0472">Membrane</keyword>
<dbReference type="PANTHER" id="PTHR43484:SF1">
    <property type="entry name" value="FLAGELLAR MOTOR SWITCH PROTEIN FLIN"/>
    <property type="match status" value="1"/>
</dbReference>
<comment type="subcellular location">
    <subcellularLocation>
        <location evidence="1">Cell membrane</location>
        <topology evidence="1">Peripheral membrane protein</topology>
        <orientation evidence="1">Cytoplasmic side</orientation>
    </subcellularLocation>
</comment>
<evidence type="ECO:0000256" key="3">
    <source>
        <dbReference type="ARBA" id="ARBA00021897"/>
    </source>
</evidence>
<sequence>MKKQQPVPAFAETEHCEDDVVAVHAVELPQFDETFYTTHGSTKPTRSLDIVGDVKVTLDIRLGSTVMSIADLMALAPGSVVELDRHLGDSVDVLLNERLIGNGEIVAVGEYFGVRMTEFSHDSARL</sequence>
<organism evidence="9 10">
    <name type="scientific">Caballeronia telluris</name>
    <dbReference type="NCBI Taxonomy" id="326475"/>
    <lineage>
        <taxon>Bacteria</taxon>
        <taxon>Pseudomonadati</taxon>
        <taxon>Pseudomonadota</taxon>
        <taxon>Betaproteobacteria</taxon>
        <taxon>Burkholderiales</taxon>
        <taxon>Burkholderiaceae</taxon>
        <taxon>Caballeronia</taxon>
    </lineage>
</organism>
<feature type="domain" description="Flagellar motor switch protein FliN-like C-terminal" evidence="8">
    <location>
        <begin position="51"/>
        <end position="119"/>
    </location>
</feature>
<dbReference type="GO" id="GO:0006935">
    <property type="term" value="P:chemotaxis"/>
    <property type="evidence" value="ECO:0007669"/>
    <property type="project" value="UniProtKB-KW"/>
</dbReference>
<evidence type="ECO:0000256" key="5">
    <source>
        <dbReference type="ARBA" id="ARBA00022500"/>
    </source>
</evidence>
<dbReference type="Pfam" id="PF01052">
    <property type="entry name" value="FliMN_C"/>
    <property type="match status" value="1"/>
</dbReference>
<gene>
    <name evidence="9" type="ORF">AWB66_00212</name>
</gene>
<protein>
    <recommendedName>
        <fullName evidence="3">Flagellar motor switch protein FliN</fullName>
    </recommendedName>
</protein>
<dbReference type="GO" id="GO:0005886">
    <property type="term" value="C:plasma membrane"/>
    <property type="evidence" value="ECO:0007669"/>
    <property type="project" value="UniProtKB-SubCell"/>
</dbReference>
<dbReference type="AlphaFoldDB" id="A0A158ESW4"/>
<evidence type="ECO:0000313" key="9">
    <source>
        <dbReference type="EMBL" id="SAL10606.1"/>
    </source>
</evidence>
<dbReference type="NCBIfam" id="TIGR02480">
    <property type="entry name" value="fliN"/>
    <property type="match status" value="1"/>
</dbReference>
<dbReference type="PANTHER" id="PTHR43484">
    <property type="match status" value="1"/>
</dbReference>
<keyword evidence="4" id="KW-1003">Cell membrane</keyword>
<dbReference type="Proteomes" id="UP000054717">
    <property type="component" value="Unassembled WGS sequence"/>
</dbReference>
<dbReference type="RefSeq" id="WP_087628405.1">
    <property type="nucleotide sequence ID" value="NZ_FCNZ02000001.1"/>
</dbReference>
<keyword evidence="10" id="KW-1185">Reference proteome</keyword>
<evidence type="ECO:0000256" key="4">
    <source>
        <dbReference type="ARBA" id="ARBA00022475"/>
    </source>
</evidence>
<dbReference type="Gene3D" id="2.30.330.10">
    <property type="entry name" value="SpoA-like"/>
    <property type="match status" value="1"/>
</dbReference>
<dbReference type="GO" id="GO:0003774">
    <property type="term" value="F:cytoskeletal motor activity"/>
    <property type="evidence" value="ECO:0007669"/>
    <property type="project" value="InterPro"/>
</dbReference>
<evidence type="ECO:0000256" key="7">
    <source>
        <dbReference type="ARBA" id="ARBA00023136"/>
    </source>
</evidence>
<proteinExistence type="inferred from homology"/>
<dbReference type="PRINTS" id="PR00956">
    <property type="entry name" value="FLGMOTORFLIN"/>
</dbReference>
<comment type="similarity">
    <text evidence="2">Belongs to the FliN/MopA/SpaO family.</text>
</comment>
<dbReference type="GO" id="GO:0009425">
    <property type="term" value="C:bacterial-type flagellum basal body"/>
    <property type="evidence" value="ECO:0007669"/>
    <property type="project" value="InterPro"/>
</dbReference>
<keyword evidence="5" id="KW-0145">Chemotaxis</keyword>
<dbReference type="SUPFAM" id="SSF101801">
    <property type="entry name" value="Surface presentation of antigens (SPOA)"/>
    <property type="match status" value="1"/>
</dbReference>
<evidence type="ECO:0000256" key="6">
    <source>
        <dbReference type="ARBA" id="ARBA00022779"/>
    </source>
</evidence>
<reference evidence="9" key="1">
    <citation type="submission" date="2016-01" db="EMBL/GenBank/DDBJ databases">
        <authorList>
            <person name="Peeters Charlotte."/>
        </authorList>
    </citation>
    <scope>NUCLEOTIDE SEQUENCE</scope>
    <source>
        <strain evidence="9">LMG 22936</strain>
    </source>
</reference>
<accession>A0A158ESW4</accession>
<comment type="caution">
    <text evidence="9">The sequence shown here is derived from an EMBL/GenBank/DDBJ whole genome shotgun (WGS) entry which is preliminary data.</text>
</comment>
<dbReference type="GO" id="GO:0071973">
    <property type="term" value="P:bacterial-type flagellum-dependent cell motility"/>
    <property type="evidence" value="ECO:0007669"/>
    <property type="project" value="InterPro"/>
</dbReference>
<dbReference type="InterPro" id="IPR001172">
    <property type="entry name" value="FliN_T3SS_HrcQb"/>
</dbReference>
<evidence type="ECO:0000259" key="8">
    <source>
        <dbReference type="Pfam" id="PF01052"/>
    </source>
</evidence>
<keyword evidence="9" id="KW-0969">Cilium</keyword>
<dbReference type="InterPro" id="IPR012826">
    <property type="entry name" value="FliN"/>
</dbReference>
<dbReference type="EMBL" id="FCNZ02000001">
    <property type="protein sequence ID" value="SAL10606.1"/>
    <property type="molecule type" value="Genomic_DNA"/>
</dbReference>
<dbReference type="InterPro" id="IPR051469">
    <property type="entry name" value="FliN/MopA/SpaO"/>
</dbReference>
<dbReference type="InterPro" id="IPR001543">
    <property type="entry name" value="FliN-like_C"/>
</dbReference>
<dbReference type="InterPro" id="IPR036429">
    <property type="entry name" value="SpoA-like_sf"/>
</dbReference>
<evidence type="ECO:0000256" key="1">
    <source>
        <dbReference type="ARBA" id="ARBA00004413"/>
    </source>
</evidence>
<dbReference type="STRING" id="326475.AWB66_00212"/>